<keyword evidence="1" id="KW-0472">Membrane</keyword>
<evidence type="ECO:0000313" key="3">
    <source>
        <dbReference type="EMBL" id="PUV23217.1"/>
    </source>
</evidence>
<proteinExistence type="predicted"/>
<feature type="domain" description="Outer membrane protein beta-barrel" evidence="2">
    <location>
        <begin position="457"/>
        <end position="944"/>
    </location>
</feature>
<dbReference type="SUPFAM" id="SSF49464">
    <property type="entry name" value="Carboxypeptidase regulatory domain-like"/>
    <property type="match status" value="1"/>
</dbReference>
<keyword evidence="4" id="KW-1185">Reference proteome</keyword>
<protein>
    <recommendedName>
        <fullName evidence="2">Outer membrane protein beta-barrel domain-containing protein</fullName>
    </recommendedName>
</protein>
<dbReference type="Pfam" id="PF14905">
    <property type="entry name" value="OMP_b-brl_3"/>
    <property type="match status" value="1"/>
</dbReference>
<dbReference type="SUPFAM" id="SSF56935">
    <property type="entry name" value="Porins"/>
    <property type="match status" value="1"/>
</dbReference>
<gene>
    <name evidence="3" type="ORF">DCO56_14840</name>
</gene>
<comment type="caution">
    <text evidence="3">The sequence shown here is derived from an EMBL/GenBank/DDBJ whole genome shotgun (WGS) entry which is preliminary data.</text>
</comment>
<evidence type="ECO:0000256" key="1">
    <source>
        <dbReference type="SAM" id="Phobius"/>
    </source>
</evidence>
<feature type="transmembrane region" description="Helical" evidence="1">
    <location>
        <begin position="20"/>
        <end position="38"/>
    </location>
</feature>
<dbReference type="OrthoDB" id="1086219at2"/>
<dbReference type="Proteomes" id="UP000250831">
    <property type="component" value="Unassembled WGS sequence"/>
</dbReference>
<dbReference type="Pfam" id="PF13715">
    <property type="entry name" value="CarbopepD_reg_2"/>
    <property type="match status" value="1"/>
</dbReference>
<dbReference type="AlphaFoldDB" id="A0A363NR57"/>
<keyword evidence="1" id="KW-1133">Transmembrane helix</keyword>
<keyword evidence="1" id="KW-0812">Transmembrane</keyword>
<dbReference type="InterPro" id="IPR041700">
    <property type="entry name" value="OMP_b-brl_3"/>
</dbReference>
<accession>A0A363NR57</accession>
<dbReference type="EMBL" id="QCXX01000004">
    <property type="protein sequence ID" value="PUV23217.1"/>
    <property type="molecule type" value="Genomic_DNA"/>
</dbReference>
<organism evidence="3 4">
    <name type="scientific">Sphingobacterium athyrii</name>
    <dbReference type="NCBI Taxonomy" id="2152717"/>
    <lineage>
        <taxon>Bacteria</taxon>
        <taxon>Pseudomonadati</taxon>
        <taxon>Bacteroidota</taxon>
        <taxon>Sphingobacteriia</taxon>
        <taxon>Sphingobacteriales</taxon>
        <taxon>Sphingobacteriaceae</taxon>
        <taxon>Sphingobacterium</taxon>
    </lineage>
</organism>
<evidence type="ECO:0000313" key="4">
    <source>
        <dbReference type="Proteomes" id="UP000250831"/>
    </source>
</evidence>
<dbReference type="InterPro" id="IPR008969">
    <property type="entry name" value="CarboxyPept-like_regulatory"/>
</dbReference>
<reference evidence="3 4" key="1">
    <citation type="submission" date="2018-04" db="EMBL/GenBank/DDBJ databases">
        <title>Sphingobacterium sp. M46 Genome.</title>
        <authorList>
            <person name="Cheng J."/>
            <person name="Li Y."/>
        </authorList>
    </citation>
    <scope>NUCLEOTIDE SEQUENCE [LARGE SCALE GENOMIC DNA]</scope>
    <source>
        <strain evidence="3 4">M46</strain>
    </source>
</reference>
<sequence>MKTGAFGQEFVNYRNIKISIMRGFMLFLLSMLTGWTVYGQTRSVQGMLKDDKNRVIAGATVRLTSKLDSMTAGSNMAGIFTFDKIKADTFKITVSNLGFERFEKEFSFPKGEVKYIIPSLTLQQNSQMLEEVVVDGVPTVVVKSDTLEYTMKDLKLRDGSVAEDALKKLQGVEVDKDGNVTAQGESVKRVRINGKDFFGGDVKTATQNLPANIIQKMQIIDDYGDMANITGNKNGDSEKVLNIQIDPKYNQGHMTTLRAGYGTEDRYQATGMWMGMREGEQISVLGNLNNTNAPLFDFNTTGGGARRGQGGGGRRGGGMFGGSDGLTKIGSIGLNFRKDFSDKLTAYGSYSYSHSNNTTLSQRYIVNATPGRTQADSVDANSNTIGGNHRFEANVEWKPTAKDYIKIVPQFGYDDGNNNSITNSITYLSNVLDNKQELTTGTNSTAPRFGISGLYNRKLNDNGRNLFFNFNYNNAKTDKDVNQILDRYISDPSNINQPMSNIYQRTVQDALNKSWNAGASVNYTEPLSKNGKLEVTYDFNKNKYDNNISQKGYDKDSSSIENAFENAKLNLDYNYDYAFTTHKIGANYLFSNDKVTYSVGVAGQPSQLRGSAINSGEIIPISRNNMNWMPIARFEYKFSRQSNLSVNYSGSPTEPSVSQILPYNLSTSSTNIVYGNANLNPEFNHDLKLRFRKNDFQKGNNFFVFLNGSLADNKIVSLNKSYYGPIQKDPTTGKIDSALISETRYLNETGDRPYAINSFYHYGKSWKEKTFNVMLMGGISVNKTIGYSSIDENDNIGQKNVARNFVLTQGLMFRYNPSENLEINPGVRYQFTHTENSLLQRNSDIQTWTPTLIGSYNILKNTIFGADLSKSFNQGYGQGLSSNPFIINTYVEQRFLKDQRGTLRLQAFDLLNQQTNLSRTVDGFLTTDSRTNRLGRYFMVLFTYKFQKFAMGNPEGENRFPGGMRPPRM</sequence>
<evidence type="ECO:0000259" key="2">
    <source>
        <dbReference type="Pfam" id="PF14905"/>
    </source>
</evidence>
<name>A0A363NR57_9SPHI</name>